<accession>A0A3E4QPF6</accession>
<name>A0A3E4QPF6_9ACTN</name>
<protein>
    <submittedName>
        <fullName evidence="1">Uncharacterized protein</fullName>
    </submittedName>
</protein>
<organism evidence="1 2">
    <name type="scientific">Collinsella tanakaei</name>
    <dbReference type="NCBI Taxonomy" id="626935"/>
    <lineage>
        <taxon>Bacteria</taxon>
        <taxon>Bacillati</taxon>
        <taxon>Actinomycetota</taxon>
        <taxon>Coriobacteriia</taxon>
        <taxon>Coriobacteriales</taxon>
        <taxon>Coriobacteriaceae</taxon>
        <taxon>Collinsella</taxon>
    </lineage>
</organism>
<sequence length="67" mass="7642">MNDRARESKGGNLWVIAFDKETGERIDFVSCPKGQVPAHTMIFEMKGYRVEVLDGDELDKRISQGLR</sequence>
<evidence type="ECO:0000313" key="2">
    <source>
        <dbReference type="Proteomes" id="UP000260943"/>
    </source>
</evidence>
<dbReference type="Proteomes" id="UP000260943">
    <property type="component" value="Unassembled WGS sequence"/>
</dbReference>
<evidence type="ECO:0000313" key="1">
    <source>
        <dbReference type="EMBL" id="RGL07538.1"/>
    </source>
</evidence>
<dbReference type="RefSeq" id="WP_117680236.1">
    <property type="nucleotide sequence ID" value="NZ_CAJJKC010000003.1"/>
</dbReference>
<reference evidence="1 2" key="1">
    <citation type="submission" date="2018-08" db="EMBL/GenBank/DDBJ databases">
        <title>A genome reference for cultivated species of the human gut microbiota.</title>
        <authorList>
            <person name="Zou Y."/>
            <person name="Xue W."/>
            <person name="Luo G."/>
        </authorList>
    </citation>
    <scope>NUCLEOTIDE SEQUENCE [LARGE SCALE GENOMIC DNA]</scope>
    <source>
        <strain evidence="1 2">TF08-14</strain>
    </source>
</reference>
<comment type="caution">
    <text evidence="1">The sequence shown here is derived from an EMBL/GenBank/DDBJ whole genome shotgun (WGS) entry which is preliminary data.</text>
</comment>
<dbReference type="EMBL" id="QSRJ01000014">
    <property type="protein sequence ID" value="RGL07538.1"/>
    <property type="molecule type" value="Genomic_DNA"/>
</dbReference>
<gene>
    <name evidence="1" type="ORF">DXC81_09830</name>
</gene>
<proteinExistence type="predicted"/>
<dbReference type="AlphaFoldDB" id="A0A3E4QPF6"/>